<evidence type="ECO:0000259" key="5">
    <source>
        <dbReference type="SMART" id="SM00927"/>
    </source>
</evidence>
<dbReference type="Proteomes" id="UP000033652">
    <property type="component" value="Unassembled WGS sequence"/>
</dbReference>
<reference evidence="6 7" key="1">
    <citation type="submission" date="2014-12" db="EMBL/GenBank/DDBJ databases">
        <title>Comparative genomics of the lactic acid bacteria isolated from the honey bee gut.</title>
        <authorList>
            <person name="Ellegaard K.M."/>
            <person name="Tamarit D."/>
            <person name="Javelind E."/>
            <person name="Olofsson T."/>
            <person name="Andersson S.G."/>
            <person name="Vasquez A."/>
        </authorList>
    </citation>
    <scope>NUCLEOTIDE SEQUENCE [LARGE SCALE GENOMIC DNA]</scope>
    <source>
        <strain evidence="6 7">Bma6</strain>
    </source>
</reference>
<organism evidence="6 7">
    <name type="scientific">Bifidobacterium coryneforme</name>
    <dbReference type="NCBI Taxonomy" id="1687"/>
    <lineage>
        <taxon>Bacteria</taxon>
        <taxon>Bacillati</taxon>
        <taxon>Actinomycetota</taxon>
        <taxon>Actinomycetes</taxon>
        <taxon>Bifidobacteriales</taxon>
        <taxon>Bifidobacteriaceae</taxon>
        <taxon>Bifidobacterium</taxon>
    </lineage>
</organism>
<evidence type="ECO:0000256" key="1">
    <source>
        <dbReference type="ARBA" id="ARBA00022722"/>
    </source>
</evidence>
<dbReference type="GO" id="GO:0004519">
    <property type="term" value="F:endonuclease activity"/>
    <property type="evidence" value="ECO:0007669"/>
    <property type="project" value="UniProtKB-KW"/>
</dbReference>
<accession>A0ABD4AF10</accession>
<proteinExistence type="predicted"/>
<dbReference type="Gene3D" id="3.40.600.10">
    <property type="entry name" value="DNA mismatch repair MutH/Restriction endonuclease, type II"/>
    <property type="match status" value="2"/>
</dbReference>
<comment type="caution">
    <text evidence="6">The sequence shown here is derived from an EMBL/GenBank/DDBJ whole genome shotgun (WGS) entry which is preliminary data.</text>
</comment>
<dbReference type="CDD" id="cd22355">
    <property type="entry name" value="Sau3AI_C"/>
    <property type="match status" value="1"/>
</dbReference>
<keyword evidence="1" id="KW-0540">Nuclease</keyword>
<feature type="region of interest" description="Disordered" evidence="4">
    <location>
        <begin position="414"/>
        <end position="436"/>
    </location>
</feature>
<keyword evidence="3" id="KW-0378">Hydrolase</keyword>
<evidence type="ECO:0000313" key="6">
    <source>
        <dbReference type="EMBL" id="KJY54281.1"/>
    </source>
</evidence>
<dbReference type="RefSeq" id="WP_045920903.1">
    <property type="nucleotide sequence ID" value="NZ_KQ033864.1"/>
</dbReference>
<dbReference type="GO" id="GO:0016787">
    <property type="term" value="F:hydrolase activity"/>
    <property type="evidence" value="ECO:0007669"/>
    <property type="project" value="UniProtKB-KW"/>
</dbReference>
<keyword evidence="2 6" id="KW-0255">Endonuclease</keyword>
<dbReference type="InterPro" id="IPR037057">
    <property type="entry name" value="DNA_rep_MutH/T2_RE_sf"/>
</dbReference>
<feature type="domain" description="DNA mismatch repair MutH/Type II restriction enzyme Sau3AI" evidence="5">
    <location>
        <begin position="56"/>
        <end position="164"/>
    </location>
</feature>
<dbReference type="InterPro" id="IPR011337">
    <property type="entry name" value="DNA_rep_MutH/RE_typeII_Sau3AI"/>
</dbReference>
<evidence type="ECO:0000256" key="3">
    <source>
        <dbReference type="ARBA" id="ARBA00022801"/>
    </source>
</evidence>
<dbReference type="AlphaFoldDB" id="A0ABD4AF10"/>
<feature type="compositionally biased region" description="Basic and acidic residues" evidence="4">
    <location>
        <begin position="414"/>
        <end position="429"/>
    </location>
</feature>
<sequence length="487" mass="55944">MCIPESHVFTKKQLTSILERCIGKTLSEVDEKRILAKGKRNKGYAGAVIEQSVLKYPRDNARRPDLVVDNVETELKTTGIIPSKDANIPYEAKEPVSITAVQPETIRFEEFEKSAFWEKTAHMLFVYYFYSHKVSSPAEYGDFLIKGYQFTEFTGPDKERLKNDWTIVRDFICAIHKKYPDDPSSQYPRISSELNREKLTVIDTAPKWPNRPRFRFKRRFVSALVNEHFGKQYDRLPGTYSSFADIDAKCRELTRDYGGKTVSELFEILGIEKKQQPSKQDSERVIVRMFGGQARRLGDVEIFTKFSVVGKSIVLTKKGARTEDMKFAPVDFDELQDPDISFEDSAFRANFSESQILCIVFEEPSQAAPYKSNRFIGFKRISFSDEFIDTEVKATWDAVRALLQNHELRFVPQLRKDGSERHNPNKELRGAPNLPKSSEYTVFFRGTGQNSDPKNKSVCIDGVSMYPQNIWIKGSYMAKLLGEIPLL</sequence>
<evidence type="ECO:0000313" key="7">
    <source>
        <dbReference type="Proteomes" id="UP000033652"/>
    </source>
</evidence>
<dbReference type="InterPro" id="IPR011335">
    <property type="entry name" value="Restrct_endonuc-II-like"/>
</dbReference>
<dbReference type="SUPFAM" id="SSF52980">
    <property type="entry name" value="Restriction endonuclease-like"/>
    <property type="match status" value="2"/>
</dbReference>
<evidence type="ECO:0000256" key="2">
    <source>
        <dbReference type="ARBA" id="ARBA00022759"/>
    </source>
</evidence>
<dbReference type="Pfam" id="PF02976">
    <property type="entry name" value="MutH"/>
    <property type="match status" value="1"/>
</dbReference>
<dbReference type="EMBL" id="JXBX01000002">
    <property type="protein sequence ID" value="KJY54281.1"/>
    <property type="molecule type" value="Genomic_DNA"/>
</dbReference>
<gene>
    <name evidence="6" type="ORF">JF68_00350</name>
</gene>
<evidence type="ECO:0000256" key="4">
    <source>
        <dbReference type="SAM" id="MobiDB-lite"/>
    </source>
</evidence>
<protein>
    <submittedName>
        <fullName evidence="6">Type II restriction endonuclease, MutH family</fullName>
    </submittedName>
</protein>
<name>A0ABD4AF10_9BIFI</name>
<dbReference type="SMART" id="SM00927">
    <property type="entry name" value="MutH"/>
    <property type="match status" value="1"/>
</dbReference>